<accession>A0A9D5AQ71</accession>
<dbReference type="AlphaFoldDB" id="A0A9D5AQ71"/>
<evidence type="ECO:0000256" key="3">
    <source>
        <dbReference type="ARBA" id="ARBA00022490"/>
    </source>
</evidence>
<feature type="compositionally biased region" description="Polar residues" evidence="5">
    <location>
        <begin position="536"/>
        <end position="554"/>
    </location>
</feature>
<dbReference type="PANTHER" id="PTHR13105">
    <property type="entry name" value="MYELOID LEUKEMIA FACTOR"/>
    <property type="match status" value="1"/>
</dbReference>
<feature type="region of interest" description="Disordered" evidence="5">
    <location>
        <begin position="306"/>
        <end position="469"/>
    </location>
</feature>
<sequence length="579" mass="65176">MIFHHGGNFIHEKHTFYRGGSEAIVEGKDPDKWIKEIANYYLENNVDGQIWVEHGIEDMLRRVLRPNVDKSIEGSDDVNNGDDVRGIQFDDSEEEITCERDEEFVKVIVERPTHGNKVEFNGESLRFKAHLVISKYIYKAHQISYIIHDPRKFYTYRKNCRIVKRNYLITTPRLRFVLFHCFCDYFTKSLNSRMQGRGGPGGRDHLAEFGSFGGFGPSRSLMSSMFGGRDPFDDPFFTSPFGGMFQSSIMSGPSGFPSFPEMQRPGFPFPPEIQGPDFPFAQNMQMPGFPFAQNMLPSGFPFGPDMNPSVFHEHQARAPEPSSRRGPIIQQLDSDDENEDETEEKKENPKKHRRSTSTEPTVEHPDDELEGKKIRHLQGRNEFNSFNATELQPQTHSFSFQSSTVSYGGPNGTYYTSSKTRRTGSDGVTLEESKEADSSTRQASHRLSRGLHDKGHTLSRKLNPDGKVDTMQTLHNIDEDELAGFEEEWKGKGQKYLPGWSGSIGAGHSRQAGRAGQGGLLLPSSENGQRGLLLPSSENSHPLGSSQVRGNAGSSRARERVRTDSNSRDAYHPGRQGQN</sequence>
<name>A0A9D5AQ71_PEA</name>
<evidence type="ECO:0000313" key="7">
    <source>
        <dbReference type="Proteomes" id="UP001058974"/>
    </source>
</evidence>
<evidence type="ECO:0000313" key="6">
    <source>
        <dbReference type="EMBL" id="KAI5417383.1"/>
    </source>
</evidence>
<feature type="compositionally biased region" description="Polar residues" evidence="5">
    <location>
        <begin position="381"/>
        <end position="406"/>
    </location>
</feature>
<evidence type="ECO:0000256" key="4">
    <source>
        <dbReference type="ARBA" id="ARBA00022553"/>
    </source>
</evidence>
<gene>
    <name evidence="6" type="ORF">KIW84_042114</name>
</gene>
<dbReference type="Proteomes" id="UP001058974">
    <property type="component" value="Chromosome 4"/>
</dbReference>
<evidence type="ECO:0008006" key="8">
    <source>
        <dbReference type="Google" id="ProtNLM"/>
    </source>
</evidence>
<feature type="compositionally biased region" description="Acidic residues" evidence="5">
    <location>
        <begin position="333"/>
        <end position="342"/>
    </location>
</feature>
<keyword evidence="7" id="KW-1185">Reference proteome</keyword>
<evidence type="ECO:0000256" key="2">
    <source>
        <dbReference type="ARBA" id="ARBA00008332"/>
    </source>
</evidence>
<keyword evidence="3" id="KW-0963">Cytoplasm</keyword>
<evidence type="ECO:0000256" key="5">
    <source>
        <dbReference type="SAM" id="MobiDB-lite"/>
    </source>
</evidence>
<proteinExistence type="inferred from homology"/>
<dbReference type="Pfam" id="PF10248">
    <property type="entry name" value="Mlf1IP"/>
    <property type="match status" value="1"/>
</dbReference>
<comment type="caution">
    <text evidence="6">The sequence shown here is derived from an EMBL/GenBank/DDBJ whole genome shotgun (WGS) entry which is preliminary data.</text>
</comment>
<feature type="compositionally biased region" description="Basic and acidic residues" evidence="5">
    <location>
        <begin position="556"/>
        <end position="572"/>
    </location>
</feature>
<dbReference type="GO" id="GO:0005737">
    <property type="term" value="C:cytoplasm"/>
    <property type="evidence" value="ECO:0007669"/>
    <property type="project" value="UniProtKB-SubCell"/>
</dbReference>
<dbReference type="InterPro" id="IPR019376">
    <property type="entry name" value="Myeloid_leukemia_factor"/>
</dbReference>
<feature type="region of interest" description="Disordered" evidence="5">
    <location>
        <begin position="496"/>
        <end position="579"/>
    </location>
</feature>
<feature type="compositionally biased region" description="Basic and acidic residues" evidence="5">
    <location>
        <begin position="450"/>
        <end position="468"/>
    </location>
</feature>
<comment type="subcellular location">
    <subcellularLocation>
        <location evidence="1">Cytoplasm</location>
    </subcellularLocation>
</comment>
<organism evidence="6 7">
    <name type="scientific">Pisum sativum</name>
    <name type="common">Garden pea</name>
    <name type="synonym">Lathyrus oleraceus</name>
    <dbReference type="NCBI Taxonomy" id="3888"/>
    <lineage>
        <taxon>Eukaryota</taxon>
        <taxon>Viridiplantae</taxon>
        <taxon>Streptophyta</taxon>
        <taxon>Embryophyta</taxon>
        <taxon>Tracheophyta</taxon>
        <taxon>Spermatophyta</taxon>
        <taxon>Magnoliopsida</taxon>
        <taxon>eudicotyledons</taxon>
        <taxon>Gunneridae</taxon>
        <taxon>Pentapetalae</taxon>
        <taxon>rosids</taxon>
        <taxon>fabids</taxon>
        <taxon>Fabales</taxon>
        <taxon>Fabaceae</taxon>
        <taxon>Papilionoideae</taxon>
        <taxon>50 kb inversion clade</taxon>
        <taxon>NPAAA clade</taxon>
        <taxon>Hologalegina</taxon>
        <taxon>IRL clade</taxon>
        <taxon>Fabeae</taxon>
        <taxon>Lathyrus</taxon>
    </lineage>
</organism>
<dbReference type="Gramene" id="Psat04G0211400-T1">
    <property type="protein sequence ID" value="KAI5417383.1"/>
    <property type="gene ID" value="KIW84_042114"/>
</dbReference>
<dbReference type="EMBL" id="JAMSHJ010000004">
    <property type="protein sequence ID" value="KAI5417383.1"/>
    <property type="molecule type" value="Genomic_DNA"/>
</dbReference>
<protein>
    <recommendedName>
        <fullName evidence="8">Glycine-rich protein</fullName>
    </recommendedName>
</protein>
<comment type="similarity">
    <text evidence="2">Belongs to the MLF family.</text>
</comment>
<keyword evidence="4" id="KW-0597">Phosphoprotein</keyword>
<reference evidence="6 7" key="1">
    <citation type="journal article" date="2022" name="Nat. Genet.">
        <title>Improved pea reference genome and pan-genome highlight genomic features and evolutionary characteristics.</title>
        <authorList>
            <person name="Yang T."/>
            <person name="Liu R."/>
            <person name="Luo Y."/>
            <person name="Hu S."/>
            <person name="Wang D."/>
            <person name="Wang C."/>
            <person name="Pandey M.K."/>
            <person name="Ge S."/>
            <person name="Xu Q."/>
            <person name="Li N."/>
            <person name="Li G."/>
            <person name="Huang Y."/>
            <person name="Saxena R.K."/>
            <person name="Ji Y."/>
            <person name="Li M."/>
            <person name="Yan X."/>
            <person name="He Y."/>
            <person name="Liu Y."/>
            <person name="Wang X."/>
            <person name="Xiang C."/>
            <person name="Varshney R.K."/>
            <person name="Ding H."/>
            <person name="Gao S."/>
            <person name="Zong X."/>
        </authorList>
    </citation>
    <scope>NUCLEOTIDE SEQUENCE [LARGE SCALE GENOMIC DNA]</scope>
    <source>
        <strain evidence="6 7">cv. Zhongwan 6</strain>
    </source>
</reference>
<evidence type="ECO:0000256" key="1">
    <source>
        <dbReference type="ARBA" id="ARBA00004496"/>
    </source>
</evidence>